<accession>A0A5J5K6A3</accession>
<feature type="compositionally biased region" description="Pro residues" evidence="2">
    <location>
        <begin position="10"/>
        <end position="36"/>
    </location>
</feature>
<evidence type="ECO:0000259" key="3">
    <source>
        <dbReference type="SMART" id="SM00974"/>
    </source>
</evidence>
<feature type="domain" description="Bacteriophage T5 Orf172 DNA-binding" evidence="3">
    <location>
        <begin position="379"/>
        <end position="462"/>
    </location>
</feature>
<dbReference type="Pfam" id="PF10544">
    <property type="entry name" value="T5orf172"/>
    <property type="match status" value="1"/>
</dbReference>
<name>A0A5J5K6A3_9ACTN</name>
<feature type="coiled-coil region" evidence="1">
    <location>
        <begin position="285"/>
        <end position="362"/>
    </location>
</feature>
<organism evidence="4 5">
    <name type="scientific">Microbispora cellulosiformans</name>
    <dbReference type="NCBI Taxonomy" id="2614688"/>
    <lineage>
        <taxon>Bacteria</taxon>
        <taxon>Bacillati</taxon>
        <taxon>Actinomycetota</taxon>
        <taxon>Actinomycetes</taxon>
        <taxon>Streptosporangiales</taxon>
        <taxon>Streptosporangiaceae</taxon>
        <taxon>Microbispora</taxon>
    </lineage>
</organism>
<comment type="caution">
    <text evidence="4">The sequence shown here is derived from an EMBL/GenBank/DDBJ whole genome shotgun (WGS) entry which is preliminary data.</text>
</comment>
<dbReference type="EMBL" id="VYTZ01000003">
    <property type="protein sequence ID" value="KAA9380076.1"/>
    <property type="molecule type" value="Genomic_DNA"/>
</dbReference>
<gene>
    <name evidence="4" type="ORF">F5972_10755</name>
</gene>
<feature type="coiled-coil region" evidence="1">
    <location>
        <begin position="126"/>
        <end position="153"/>
    </location>
</feature>
<reference evidence="4 5" key="1">
    <citation type="submission" date="2019-09" db="EMBL/GenBank/DDBJ databases">
        <title>Screening of Novel Bioactive Compounds from Soil-Associated.</title>
        <authorList>
            <person name="Gong X."/>
        </authorList>
    </citation>
    <scope>NUCLEOTIDE SEQUENCE [LARGE SCALE GENOMIC DNA]</scope>
    <source>
        <strain evidence="4 5">Gxj-6</strain>
    </source>
</reference>
<feature type="region of interest" description="Disordered" evidence="2">
    <location>
        <begin position="1"/>
        <end position="71"/>
    </location>
</feature>
<dbReference type="InterPro" id="IPR025280">
    <property type="entry name" value="SNIPE"/>
</dbReference>
<evidence type="ECO:0000256" key="2">
    <source>
        <dbReference type="SAM" id="MobiDB-lite"/>
    </source>
</evidence>
<evidence type="ECO:0000313" key="5">
    <source>
        <dbReference type="Proteomes" id="UP000327011"/>
    </source>
</evidence>
<dbReference type="SMART" id="SM00974">
    <property type="entry name" value="T5orf172"/>
    <property type="match status" value="1"/>
</dbReference>
<keyword evidence="5" id="KW-1185">Reference proteome</keyword>
<evidence type="ECO:0000313" key="4">
    <source>
        <dbReference type="EMBL" id="KAA9380076.1"/>
    </source>
</evidence>
<dbReference type="AlphaFoldDB" id="A0A5J5K6A3"/>
<dbReference type="InterPro" id="IPR018306">
    <property type="entry name" value="Phage_T5_Orf172_DNA-bd"/>
</dbReference>
<sequence length="490" mass="54915">MTEYRFNSPPGWPAPPSGWRPPPGWQPDPSWPPPPAGWQFWVADAPPAHAPVPPPAPAHTGPNGRHAIPVREAPVVPVPERSGGGLFGGKKRLEAENAQLREWVERLGGLDAMQITAATEQLRVEQVRLQAAIQDADHRLQEIEAQVVRTEDVALLQEVGVYEYQHPLGDAVAYKAKLAEVKDKIKSMARAGQAVLGATNWTVNGSAAEGRRMVRDFSKLMLRAYNAEADNCVRTMRPYKLQSAIDRLSKAGEAIVKLGKTMHIQVGDDYHRLRVYELQLTADYLAKVEEEKEQVRAQRERQREEEAARREFEREKARLRKEESHYRTALAKLLANGDTAGAEELKAKLEEIGAAVADVEAREANIRAGYVYVISNIGAFGENVVKIGMTRRLEPEDRVRELGDASVPFKFDTHALIFSDDAVSLEGRLHDELRERRVNKVNTRREFFYATPAEVRDLLEKIAGQHLLEYRDVPEALEWRQSAHGTAPAV</sequence>
<proteinExistence type="predicted"/>
<dbReference type="Proteomes" id="UP000327011">
    <property type="component" value="Unassembled WGS sequence"/>
</dbReference>
<feature type="compositionally biased region" description="Pro residues" evidence="2">
    <location>
        <begin position="48"/>
        <end position="57"/>
    </location>
</feature>
<protein>
    <submittedName>
        <fullName evidence="4">DUF4041 domain-containing protein</fullName>
    </submittedName>
</protein>
<evidence type="ECO:0000256" key="1">
    <source>
        <dbReference type="SAM" id="Coils"/>
    </source>
</evidence>
<keyword evidence="1" id="KW-0175">Coiled coil</keyword>
<dbReference type="Pfam" id="PF13250">
    <property type="entry name" value="SNIPE"/>
    <property type="match status" value="1"/>
</dbReference>